<accession>A0A2N4U300</accession>
<keyword evidence="1" id="KW-0812">Transmembrane</keyword>
<dbReference type="RefSeq" id="WP_102074549.1">
    <property type="nucleotide sequence ID" value="NZ_PDNW01000011.1"/>
</dbReference>
<sequence length="347" mass="38993">MRAPHQVVGTVFRKLTLGVLSISALVSAVVDLATPVLSFSKYLLIASIALLAYYSYLAMKYPTYAELADREKIFSRVASVREFYQESWRWGTLLLVGMVSVVFSACWYLNVTSGGGQGYLASHVPALHDIQARLIAISDNQEKILEKLDDGGITIDEMVVKAKQSPPEQRTKFLRGVYRDWYVTEGTLSARDFIAVMRDVPPGRIARDMSSVWASHCEPNDLTLAQYIGITGGHPEYFGFPTNIVLRSMIDNECMKLPLNREDLKTLFDKSGDKLADFFDAQHNLGLCDQPMEVRHLPMGVTPEYEHFAWEQLAKAGQKVHCLTSSALKELQKRHNAAHQKFMRTGL</sequence>
<organism evidence="2 3">
    <name type="scientific">Pollutimonas subterranea</name>
    <dbReference type="NCBI Taxonomy" id="2045210"/>
    <lineage>
        <taxon>Bacteria</taxon>
        <taxon>Pseudomonadati</taxon>
        <taxon>Pseudomonadota</taxon>
        <taxon>Betaproteobacteria</taxon>
        <taxon>Burkholderiales</taxon>
        <taxon>Alcaligenaceae</taxon>
        <taxon>Pollutimonas</taxon>
    </lineage>
</organism>
<keyword evidence="3" id="KW-1185">Reference proteome</keyword>
<dbReference type="AlphaFoldDB" id="A0A2N4U300"/>
<name>A0A2N4U300_9BURK</name>
<dbReference type="EMBL" id="PDNW01000011">
    <property type="protein sequence ID" value="PLC49383.1"/>
    <property type="molecule type" value="Genomic_DNA"/>
</dbReference>
<dbReference type="Proteomes" id="UP000234190">
    <property type="component" value="Unassembled WGS sequence"/>
</dbReference>
<gene>
    <name evidence="2" type="ORF">CR159_13895</name>
</gene>
<evidence type="ECO:0000313" key="3">
    <source>
        <dbReference type="Proteomes" id="UP000234190"/>
    </source>
</evidence>
<feature type="transmembrane region" description="Helical" evidence="1">
    <location>
        <begin position="39"/>
        <end position="57"/>
    </location>
</feature>
<evidence type="ECO:0000256" key="1">
    <source>
        <dbReference type="SAM" id="Phobius"/>
    </source>
</evidence>
<comment type="caution">
    <text evidence="2">The sequence shown here is derived from an EMBL/GenBank/DDBJ whole genome shotgun (WGS) entry which is preliminary data.</text>
</comment>
<keyword evidence="1" id="KW-0472">Membrane</keyword>
<feature type="transmembrane region" description="Helical" evidence="1">
    <location>
        <begin position="90"/>
        <end position="110"/>
    </location>
</feature>
<keyword evidence="1" id="KW-1133">Transmembrane helix</keyword>
<protein>
    <submittedName>
        <fullName evidence="2">Uncharacterized protein</fullName>
    </submittedName>
</protein>
<evidence type="ECO:0000313" key="2">
    <source>
        <dbReference type="EMBL" id="PLC49383.1"/>
    </source>
</evidence>
<proteinExistence type="predicted"/>
<feature type="transmembrane region" description="Helical" evidence="1">
    <location>
        <begin position="12"/>
        <end position="33"/>
    </location>
</feature>
<reference evidence="2 3" key="1">
    <citation type="submission" date="2017-10" db="EMBL/GenBank/DDBJ databases">
        <title>Two draft genome sequences of Pusillimonas sp. strains isolated from a nitrate- and radionuclide-contaminated groundwater in Russia.</title>
        <authorList>
            <person name="Grouzdev D.S."/>
            <person name="Tourova T.P."/>
            <person name="Goeva M.A."/>
            <person name="Babich T.L."/>
            <person name="Sokolova D.S."/>
            <person name="Abdullin R."/>
            <person name="Poltaraus A.B."/>
            <person name="Toshchakov S.V."/>
            <person name="Nazina T.N."/>
        </authorList>
    </citation>
    <scope>NUCLEOTIDE SEQUENCE [LARGE SCALE GENOMIC DNA]</scope>
    <source>
        <strain evidence="2 3">JR1/69-3-13</strain>
    </source>
</reference>